<gene>
    <name evidence="1" type="ordered locus">Ilyop_0996</name>
</gene>
<organism evidence="1 2">
    <name type="scientific">Ilyobacter polytropus (strain ATCC 51220 / DSM 2926 / LMG 16218 / CuHBu1)</name>
    <dbReference type="NCBI Taxonomy" id="572544"/>
    <lineage>
        <taxon>Bacteria</taxon>
        <taxon>Fusobacteriati</taxon>
        <taxon>Fusobacteriota</taxon>
        <taxon>Fusobacteriia</taxon>
        <taxon>Fusobacteriales</taxon>
        <taxon>Fusobacteriaceae</taxon>
        <taxon>Ilyobacter</taxon>
    </lineage>
</organism>
<protein>
    <submittedName>
        <fullName evidence="1">Uncharacterized protein</fullName>
    </submittedName>
</protein>
<sequence length="108" mass="12865">MGVFDIKDKNEKAIISCCNCREHYDVLKPRALKKKKLEKAHWEFQAVKEDINNLYVYKYSEVLYSKCPICDTVNYVYLNKDLEVEVSQEKPEDTFLAKELLEHWIEKS</sequence>
<accession>E3H978</accession>
<dbReference type="HOGENOM" id="CLU_2193393_0_0_0"/>
<dbReference type="Proteomes" id="UP000006875">
    <property type="component" value="Chromosome"/>
</dbReference>
<evidence type="ECO:0000313" key="2">
    <source>
        <dbReference type="Proteomes" id="UP000006875"/>
    </source>
</evidence>
<dbReference type="STRING" id="572544.Ilyop_0996"/>
<dbReference type="KEGG" id="ipo:Ilyop_0996"/>
<reference evidence="1 2" key="1">
    <citation type="journal article" date="2010" name="Stand. Genomic Sci.">
        <title>Complete genome sequence of Ilyobacter polytropus type strain (CuHbu1).</title>
        <authorList>
            <person name="Sikorski J."/>
            <person name="Chertkov O."/>
            <person name="Lapidus A."/>
            <person name="Nolan M."/>
            <person name="Lucas S."/>
            <person name="Del Rio T.G."/>
            <person name="Tice H."/>
            <person name="Cheng J.F."/>
            <person name="Tapia R."/>
            <person name="Han C."/>
            <person name="Goodwin L."/>
            <person name="Pitluck S."/>
            <person name="Liolios K."/>
            <person name="Ivanova N."/>
            <person name="Mavromatis K."/>
            <person name="Mikhailova N."/>
            <person name="Pati A."/>
            <person name="Chen A."/>
            <person name="Palaniappan K."/>
            <person name="Land M."/>
            <person name="Hauser L."/>
            <person name="Chang Y.J."/>
            <person name="Jeffries C.D."/>
            <person name="Brambilla E."/>
            <person name="Yasawong M."/>
            <person name="Rohde M."/>
            <person name="Pukall R."/>
            <person name="Spring S."/>
            <person name="Goker M."/>
            <person name="Woyke T."/>
            <person name="Bristow J."/>
            <person name="Eisen J.A."/>
            <person name="Markowitz V."/>
            <person name="Hugenholtz P."/>
            <person name="Kyrpides N.C."/>
            <person name="Klenk H.P."/>
        </authorList>
    </citation>
    <scope>NUCLEOTIDE SEQUENCE [LARGE SCALE GENOMIC DNA]</scope>
    <source>
        <strain evidence="2">ATCC 51220 / DSM 2926 / LMG 16218 / CuHBu1</strain>
    </source>
</reference>
<proteinExistence type="predicted"/>
<name>E3H978_ILYPC</name>
<dbReference type="EMBL" id="CP002281">
    <property type="protein sequence ID" value="ADO82777.1"/>
    <property type="molecule type" value="Genomic_DNA"/>
</dbReference>
<dbReference type="AlphaFoldDB" id="E3H978"/>
<dbReference type="RefSeq" id="WP_013387445.1">
    <property type="nucleotide sequence ID" value="NC_014632.1"/>
</dbReference>
<keyword evidence="2" id="KW-1185">Reference proteome</keyword>
<evidence type="ECO:0000313" key="1">
    <source>
        <dbReference type="EMBL" id="ADO82777.1"/>
    </source>
</evidence>